<evidence type="ECO:0000256" key="2">
    <source>
        <dbReference type="SAM" id="Phobius"/>
    </source>
</evidence>
<evidence type="ECO:0000313" key="4">
    <source>
        <dbReference type="Proteomes" id="UP000274772"/>
    </source>
</evidence>
<dbReference type="Proteomes" id="UP000274772">
    <property type="component" value="Chromosome"/>
</dbReference>
<keyword evidence="2" id="KW-1133">Transmembrane helix</keyword>
<feature type="transmembrane region" description="Helical" evidence="2">
    <location>
        <begin position="57"/>
        <end position="81"/>
    </location>
</feature>
<reference evidence="3 4" key="1">
    <citation type="submission" date="2018-05" db="EMBL/GenBank/DDBJ databases">
        <title>Complete genome sequencing of three human clinical isolates of Staphylococcus caprae reveals virulence factors similar to those of S. epidermidis and S. capitis.</title>
        <authorList>
            <person name="Watanabe S."/>
            <person name="Cui L."/>
        </authorList>
    </citation>
    <scope>NUCLEOTIDE SEQUENCE [LARGE SCALE GENOMIC DNA]</scope>
    <source>
        <strain evidence="3 4">JMUB590</strain>
    </source>
</reference>
<dbReference type="EMBL" id="AP018586">
    <property type="protein sequence ID" value="BBD93153.1"/>
    <property type="molecule type" value="Genomic_DNA"/>
</dbReference>
<protein>
    <recommendedName>
        <fullName evidence="5">Phage protein</fullName>
    </recommendedName>
</protein>
<name>A0ABN5W5D7_9STAP</name>
<dbReference type="RefSeq" id="WP_002441568.1">
    <property type="nucleotide sequence ID" value="NZ_AP018585.1"/>
</dbReference>
<keyword evidence="2" id="KW-0472">Membrane</keyword>
<feature type="region of interest" description="Disordered" evidence="1">
    <location>
        <begin position="1"/>
        <end position="24"/>
    </location>
</feature>
<evidence type="ECO:0000256" key="1">
    <source>
        <dbReference type="SAM" id="MobiDB-lite"/>
    </source>
</evidence>
<gene>
    <name evidence="3" type="ORF">JMUB590_2098</name>
</gene>
<evidence type="ECO:0000313" key="3">
    <source>
        <dbReference type="EMBL" id="BBD93153.1"/>
    </source>
</evidence>
<keyword evidence="2" id="KW-0812">Transmembrane</keyword>
<sequence>MANDKRSEDKIEVIDPDDSRYKDDDYFKNHQSTYKHHQYENGKTINKTYSYGCTHTGCGCSIGCFSIMFISFLLSMLIYWLF</sequence>
<organism evidence="3 4">
    <name type="scientific">Staphylococcus caprae</name>
    <dbReference type="NCBI Taxonomy" id="29380"/>
    <lineage>
        <taxon>Bacteria</taxon>
        <taxon>Bacillati</taxon>
        <taxon>Bacillota</taxon>
        <taxon>Bacilli</taxon>
        <taxon>Bacillales</taxon>
        <taxon>Staphylococcaceae</taxon>
        <taxon>Staphylococcus</taxon>
    </lineage>
</organism>
<proteinExistence type="predicted"/>
<dbReference type="GeneID" id="58051835"/>
<evidence type="ECO:0008006" key="5">
    <source>
        <dbReference type="Google" id="ProtNLM"/>
    </source>
</evidence>
<accession>A0ABN5W5D7</accession>
<keyword evidence="4" id="KW-1185">Reference proteome</keyword>